<keyword evidence="6" id="KW-0808">Transferase</keyword>
<proteinExistence type="inferred from homology"/>
<evidence type="ECO:0000256" key="7">
    <source>
        <dbReference type="ARBA" id="ARBA00022692"/>
    </source>
</evidence>
<evidence type="ECO:0000256" key="1">
    <source>
        <dbReference type="ARBA" id="ARBA00001946"/>
    </source>
</evidence>
<dbReference type="SUPFAM" id="SSF64005">
    <property type="entry name" value="Undecaprenyl diphosphate synthase"/>
    <property type="match status" value="1"/>
</dbReference>
<dbReference type="GO" id="GO:1904423">
    <property type="term" value="C:dehydrodolichyl diphosphate synthase complex"/>
    <property type="evidence" value="ECO:0007669"/>
    <property type="project" value="InterPro"/>
</dbReference>
<dbReference type="PANTHER" id="PTHR21528">
    <property type="entry name" value="DEHYDRODOLICHYL DIPHOSPHATE SYNTHASE COMPLEX SUBUNIT NUS1"/>
    <property type="match status" value="1"/>
</dbReference>
<evidence type="ECO:0000256" key="2">
    <source>
        <dbReference type="ARBA" id="ARBA00004586"/>
    </source>
</evidence>
<dbReference type="GO" id="GO:0045547">
    <property type="term" value="F:ditrans,polycis-polyprenyl diphosphate synthase [(2E,6E)-farnesyl diphosphate specific] activity"/>
    <property type="evidence" value="ECO:0007669"/>
    <property type="project" value="UniProtKB-EC"/>
</dbReference>
<feature type="transmembrane region" description="Helical" evidence="13">
    <location>
        <begin position="174"/>
        <end position="197"/>
    </location>
</feature>
<protein>
    <recommendedName>
        <fullName evidence="5">ditrans,polycis-polyprenyl diphosphate synthase [(2E,6E)-farnesyldiphosphate specific]</fullName>
        <ecNumber evidence="5">2.5.1.87</ecNumber>
    </recommendedName>
</protein>
<evidence type="ECO:0000256" key="12">
    <source>
        <dbReference type="ARBA" id="ARBA00047353"/>
    </source>
</evidence>
<comment type="subcellular location">
    <subcellularLocation>
        <location evidence="2">Endoplasmic reticulum membrane</location>
    </subcellularLocation>
</comment>
<comment type="similarity">
    <text evidence="4">Belongs to the UPP synthase family.</text>
</comment>
<evidence type="ECO:0000256" key="9">
    <source>
        <dbReference type="ARBA" id="ARBA00022842"/>
    </source>
</evidence>
<name>A0A0H5RAI6_9EUKA</name>
<dbReference type="EC" id="2.5.1.87" evidence="5"/>
<evidence type="ECO:0000256" key="13">
    <source>
        <dbReference type="SAM" id="Phobius"/>
    </source>
</evidence>
<keyword evidence="9" id="KW-0460">Magnesium</keyword>
<evidence type="ECO:0000256" key="5">
    <source>
        <dbReference type="ARBA" id="ARBA00012596"/>
    </source>
</evidence>
<organism evidence="14">
    <name type="scientific">Spongospora subterranea</name>
    <dbReference type="NCBI Taxonomy" id="70186"/>
    <lineage>
        <taxon>Eukaryota</taxon>
        <taxon>Sar</taxon>
        <taxon>Rhizaria</taxon>
        <taxon>Endomyxa</taxon>
        <taxon>Phytomyxea</taxon>
        <taxon>Plasmodiophorida</taxon>
        <taxon>Plasmodiophoridae</taxon>
        <taxon>Spongospora</taxon>
    </lineage>
</organism>
<evidence type="ECO:0000256" key="11">
    <source>
        <dbReference type="ARBA" id="ARBA00023136"/>
    </source>
</evidence>
<dbReference type="InterPro" id="IPR036424">
    <property type="entry name" value="UPP_synth-like_sf"/>
</dbReference>
<sequence length="232" mass="26347">TFVYLYTVMISLVTSGILYILHIIFIIYLKIVSLYELLSIPDLPDKRPLHVGIGNPNSYPAKSRQICELFKYCRECSIAELTVFNVGCSAEELAMDLSMLITEAVIIDDGSVWCVDKVERPYTTDNPNAALPIIRLIPSRQHMIKSLESFCDSSCDPNGSMRAHWRVDKRLPDLILICGGAVSFNSICLFGFPSWLLRNAELGALPLLKHTRRQHFRRRLDSYSKTVQRLGH</sequence>
<dbReference type="AlphaFoldDB" id="A0A0H5RAI6"/>
<keyword evidence="7 13" id="KW-0812">Transmembrane</keyword>
<evidence type="ECO:0000313" key="14">
    <source>
        <dbReference type="EMBL" id="CRZ11175.1"/>
    </source>
</evidence>
<dbReference type="EMBL" id="HACM01010733">
    <property type="protein sequence ID" value="CRZ11175.1"/>
    <property type="molecule type" value="Transcribed_RNA"/>
</dbReference>
<evidence type="ECO:0000256" key="4">
    <source>
        <dbReference type="ARBA" id="ARBA00005432"/>
    </source>
</evidence>
<evidence type="ECO:0000256" key="6">
    <source>
        <dbReference type="ARBA" id="ARBA00022679"/>
    </source>
</evidence>
<reference evidence="14" key="1">
    <citation type="submission" date="2015-04" db="EMBL/GenBank/DDBJ databases">
        <title>The genome sequence of the plant pathogenic Rhizarian Plasmodiophora brassicae reveals insights in its biotrophic life cycle and the origin of chitin synthesis.</title>
        <authorList>
            <person name="Schwelm A."/>
            <person name="Fogelqvist J."/>
            <person name="Knaust A."/>
            <person name="Julke S."/>
            <person name="Lilja T."/>
            <person name="Dhandapani V."/>
            <person name="Bonilla-Rosso G."/>
            <person name="Karlsson M."/>
            <person name="Shevchenko A."/>
            <person name="Choi S.R."/>
            <person name="Kim H.G."/>
            <person name="Park J.Y."/>
            <person name="Lim Y.P."/>
            <person name="Ludwig-Muller J."/>
            <person name="Dixelius C."/>
        </authorList>
    </citation>
    <scope>NUCLEOTIDE SEQUENCE</scope>
    <source>
        <tissue evidence="14">Potato root galls</tissue>
    </source>
</reference>
<evidence type="ECO:0000256" key="3">
    <source>
        <dbReference type="ARBA" id="ARBA00004922"/>
    </source>
</evidence>
<dbReference type="GO" id="GO:0005789">
    <property type="term" value="C:endoplasmic reticulum membrane"/>
    <property type="evidence" value="ECO:0007669"/>
    <property type="project" value="UniProtKB-SubCell"/>
</dbReference>
<feature type="non-terminal residue" evidence="14">
    <location>
        <position position="1"/>
    </location>
</feature>
<keyword evidence="10 13" id="KW-1133">Transmembrane helix</keyword>
<feature type="transmembrane region" description="Helical" evidence="13">
    <location>
        <begin position="6"/>
        <end position="29"/>
    </location>
</feature>
<keyword evidence="8" id="KW-0256">Endoplasmic reticulum</keyword>
<comment type="cofactor">
    <cofactor evidence="1">
        <name>Mg(2+)</name>
        <dbReference type="ChEBI" id="CHEBI:18420"/>
    </cofactor>
</comment>
<evidence type="ECO:0000256" key="10">
    <source>
        <dbReference type="ARBA" id="ARBA00022989"/>
    </source>
</evidence>
<keyword evidence="11 13" id="KW-0472">Membrane</keyword>
<comment type="pathway">
    <text evidence="3">Protein modification; protein glycosylation.</text>
</comment>
<evidence type="ECO:0000256" key="8">
    <source>
        <dbReference type="ARBA" id="ARBA00022824"/>
    </source>
</evidence>
<dbReference type="PANTHER" id="PTHR21528:SF0">
    <property type="entry name" value="DEHYDRODOLICHYL DIPHOSPHATE SYNTHASE COMPLEX SUBUNIT NUS1"/>
    <property type="match status" value="1"/>
</dbReference>
<dbReference type="InterPro" id="IPR038887">
    <property type="entry name" value="Nus1/NgBR"/>
</dbReference>
<comment type="catalytic activity">
    <reaction evidence="12">
        <text>n isopentenyl diphosphate + (2E,6E)-farnesyl diphosphate = a di-trans,poly-cis-polyprenyl diphosphate + n diphosphate</text>
        <dbReference type="Rhea" id="RHEA:53008"/>
        <dbReference type="Rhea" id="RHEA-COMP:19494"/>
        <dbReference type="ChEBI" id="CHEBI:33019"/>
        <dbReference type="ChEBI" id="CHEBI:128769"/>
        <dbReference type="ChEBI" id="CHEBI:136960"/>
        <dbReference type="ChEBI" id="CHEBI:175763"/>
        <dbReference type="EC" id="2.5.1.87"/>
    </reaction>
</comment>
<accession>A0A0H5RAI6</accession>